<evidence type="ECO:0000256" key="5">
    <source>
        <dbReference type="SAM" id="MobiDB-lite"/>
    </source>
</evidence>
<dbReference type="SUPFAM" id="SSF50156">
    <property type="entry name" value="PDZ domain-like"/>
    <property type="match status" value="1"/>
</dbReference>
<sequence>MGYYDDHNLDPSEPNRSGGRRRGRGGWFLAGLLGAIVGIVVFLVFAPVLSNLGVLPYAVETGGNTTNTTSPGSTKQVNVDVTSGVTKAVDKVSPAVVTVINLKRANFFDNKYQKTGIGSGIIYKKSDGGAYIVTNNHVVEGANKVEVRLSNDVKVDAQVLGKDSLYDLAVLKIPGDKVKEVAQFGDSSKLKRGEPVIAIGNPLGFNGSVTEGIVSAPNRMIPVQHDNVSMQAQVIQTDAAINPGNSGGALVNIEGQVIGINSLKIAEQTVEGIGFAIPINVAKPVIKQLEKQGKIERPYLGIGIVDLNNVPTNALQQLKIPDNVHTGLVATEVKDGSPAARGGLKAGDVITEINGKKIQSYIKFSTYLYTQLKPDQTVDVTYYRFGKKHTTKIKLGDKVFS</sequence>
<evidence type="ECO:0000256" key="1">
    <source>
        <dbReference type="ARBA" id="ARBA00010541"/>
    </source>
</evidence>
<dbReference type="OrthoDB" id="9758917at2"/>
<dbReference type="FunFam" id="2.40.10.10:FF:000001">
    <property type="entry name" value="Periplasmic serine protease DegS"/>
    <property type="match status" value="1"/>
</dbReference>
<name>A0A4R2NP62_9BACL</name>
<dbReference type="InterPro" id="IPR043504">
    <property type="entry name" value="Peptidase_S1_PA_chymotrypsin"/>
</dbReference>
<feature type="region of interest" description="Disordered" evidence="5">
    <location>
        <begin position="1"/>
        <end position="21"/>
    </location>
</feature>
<feature type="transmembrane region" description="Helical" evidence="6">
    <location>
        <begin position="26"/>
        <end position="49"/>
    </location>
</feature>
<dbReference type="Proteomes" id="UP000295416">
    <property type="component" value="Unassembled WGS sequence"/>
</dbReference>
<dbReference type="SMART" id="SM00228">
    <property type="entry name" value="PDZ"/>
    <property type="match status" value="1"/>
</dbReference>
<dbReference type="InterPro" id="IPR009003">
    <property type="entry name" value="Peptidase_S1_PA"/>
</dbReference>
<comment type="caution">
    <text evidence="8">The sequence shown here is derived from an EMBL/GenBank/DDBJ whole genome shotgun (WGS) entry which is preliminary data.</text>
</comment>
<dbReference type="PANTHER" id="PTHR22939">
    <property type="entry name" value="SERINE PROTEASE FAMILY S1C HTRA-RELATED"/>
    <property type="match status" value="1"/>
</dbReference>
<dbReference type="AlphaFoldDB" id="A0A4R2NP62"/>
<dbReference type="Pfam" id="PF13180">
    <property type="entry name" value="PDZ_2"/>
    <property type="match status" value="1"/>
</dbReference>
<protein>
    <submittedName>
        <fullName evidence="8">Serine protease Do</fullName>
    </submittedName>
</protein>
<dbReference type="EMBL" id="SLXK01000032">
    <property type="protein sequence ID" value="TCP23432.1"/>
    <property type="molecule type" value="Genomic_DNA"/>
</dbReference>
<evidence type="ECO:0000256" key="2">
    <source>
        <dbReference type="ARBA" id="ARBA00022670"/>
    </source>
</evidence>
<dbReference type="CDD" id="cd06781">
    <property type="entry name" value="cpPDZ_BsHtra-like"/>
    <property type="match status" value="1"/>
</dbReference>
<keyword evidence="6" id="KW-0472">Membrane</keyword>
<evidence type="ECO:0000313" key="9">
    <source>
        <dbReference type="Proteomes" id="UP000295416"/>
    </source>
</evidence>
<keyword evidence="6" id="KW-0812">Transmembrane</keyword>
<dbReference type="Gene3D" id="2.30.42.10">
    <property type="match status" value="1"/>
</dbReference>
<keyword evidence="9" id="KW-1185">Reference proteome</keyword>
<dbReference type="Pfam" id="PF13365">
    <property type="entry name" value="Trypsin_2"/>
    <property type="match status" value="1"/>
</dbReference>
<accession>A0A4R2NP62</accession>
<keyword evidence="3" id="KW-0378">Hydrolase</keyword>
<dbReference type="GO" id="GO:0006508">
    <property type="term" value="P:proteolysis"/>
    <property type="evidence" value="ECO:0007669"/>
    <property type="project" value="UniProtKB-KW"/>
</dbReference>
<feature type="compositionally biased region" description="Basic and acidic residues" evidence="5">
    <location>
        <begin position="1"/>
        <end position="10"/>
    </location>
</feature>
<keyword evidence="2 8" id="KW-0645">Protease</keyword>
<proteinExistence type="inferred from homology"/>
<dbReference type="InterPro" id="IPR001478">
    <property type="entry name" value="PDZ"/>
</dbReference>
<evidence type="ECO:0000256" key="3">
    <source>
        <dbReference type="ARBA" id="ARBA00022801"/>
    </source>
</evidence>
<comment type="similarity">
    <text evidence="1">Belongs to the peptidase S1C family.</text>
</comment>
<keyword evidence="4" id="KW-0720">Serine protease</keyword>
<evidence type="ECO:0000256" key="4">
    <source>
        <dbReference type="ARBA" id="ARBA00022825"/>
    </source>
</evidence>
<dbReference type="InterPro" id="IPR001940">
    <property type="entry name" value="Peptidase_S1C"/>
</dbReference>
<evidence type="ECO:0000259" key="7">
    <source>
        <dbReference type="PROSITE" id="PS50106"/>
    </source>
</evidence>
<organism evidence="8 9">
    <name type="scientific">Scopulibacillus darangshiensis</name>
    <dbReference type="NCBI Taxonomy" id="442528"/>
    <lineage>
        <taxon>Bacteria</taxon>
        <taxon>Bacillati</taxon>
        <taxon>Bacillota</taxon>
        <taxon>Bacilli</taxon>
        <taxon>Bacillales</taxon>
        <taxon>Sporolactobacillaceae</taxon>
        <taxon>Scopulibacillus</taxon>
    </lineage>
</organism>
<reference evidence="8 9" key="1">
    <citation type="submission" date="2019-03" db="EMBL/GenBank/DDBJ databases">
        <title>Genomic Encyclopedia of Type Strains, Phase IV (KMG-IV): sequencing the most valuable type-strain genomes for metagenomic binning, comparative biology and taxonomic classification.</title>
        <authorList>
            <person name="Goeker M."/>
        </authorList>
    </citation>
    <scope>NUCLEOTIDE SEQUENCE [LARGE SCALE GENOMIC DNA]</scope>
    <source>
        <strain evidence="8 9">DSM 19377</strain>
    </source>
</reference>
<dbReference type="Gene3D" id="2.40.10.10">
    <property type="entry name" value="Trypsin-like serine proteases"/>
    <property type="match status" value="2"/>
</dbReference>
<dbReference type="GO" id="GO:0004252">
    <property type="term" value="F:serine-type endopeptidase activity"/>
    <property type="evidence" value="ECO:0007669"/>
    <property type="project" value="InterPro"/>
</dbReference>
<evidence type="ECO:0000313" key="8">
    <source>
        <dbReference type="EMBL" id="TCP23432.1"/>
    </source>
</evidence>
<dbReference type="PROSITE" id="PS50106">
    <property type="entry name" value="PDZ"/>
    <property type="match status" value="1"/>
</dbReference>
<dbReference type="PANTHER" id="PTHR22939:SF129">
    <property type="entry name" value="SERINE PROTEASE HTRA2, MITOCHONDRIAL"/>
    <property type="match status" value="1"/>
</dbReference>
<dbReference type="InterPro" id="IPR036034">
    <property type="entry name" value="PDZ_sf"/>
</dbReference>
<feature type="domain" description="PDZ" evidence="7">
    <location>
        <begin position="286"/>
        <end position="360"/>
    </location>
</feature>
<dbReference type="SUPFAM" id="SSF50494">
    <property type="entry name" value="Trypsin-like serine proteases"/>
    <property type="match status" value="1"/>
</dbReference>
<keyword evidence="6" id="KW-1133">Transmembrane helix</keyword>
<dbReference type="RefSeq" id="WP_132747408.1">
    <property type="nucleotide sequence ID" value="NZ_SLXK01000032.1"/>
</dbReference>
<evidence type="ECO:0000256" key="6">
    <source>
        <dbReference type="SAM" id="Phobius"/>
    </source>
</evidence>
<dbReference type="PRINTS" id="PR00834">
    <property type="entry name" value="PROTEASES2C"/>
</dbReference>
<gene>
    <name evidence="8" type="ORF">EV207_13231</name>
</gene>